<evidence type="ECO:0000256" key="2">
    <source>
        <dbReference type="ARBA" id="ARBA00022443"/>
    </source>
</evidence>
<evidence type="ECO:0000313" key="7">
    <source>
        <dbReference type="Proteomes" id="UP001066276"/>
    </source>
</evidence>
<feature type="region of interest" description="Disordered" evidence="4">
    <location>
        <begin position="269"/>
        <end position="310"/>
    </location>
</feature>
<dbReference type="PROSITE" id="PS50002">
    <property type="entry name" value="SH3"/>
    <property type="match status" value="1"/>
</dbReference>
<gene>
    <name evidence="6" type="ORF">NDU88_005541</name>
</gene>
<dbReference type="SMART" id="SM00326">
    <property type="entry name" value="SH3"/>
    <property type="match status" value="1"/>
</dbReference>
<dbReference type="Proteomes" id="UP001066276">
    <property type="component" value="Chromosome 3_2"/>
</dbReference>
<feature type="domain" description="SH3" evidence="5">
    <location>
        <begin position="313"/>
        <end position="372"/>
    </location>
</feature>
<dbReference type="EMBL" id="JANPWB010000006">
    <property type="protein sequence ID" value="KAJ1180319.1"/>
    <property type="molecule type" value="Genomic_DNA"/>
</dbReference>
<feature type="compositionally biased region" description="Basic and acidic residues" evidence="4">
    <location>
        <begin position="271"/>
        <end position="282"/>
    </location>
</feature>
<dbReference type="InterPro" id="IPR036028">
    <property type="entry name" value="SH3-like_dom_sf"/>
</dbReference>
<dbReference type="GO" id="GO:0016191">
    <property type="term" value="P:synaptic vesicle uncoating"/>
    <property type="evidence" value="ECO:0007669"/>
    <property type="project" value="TreeGrafter"/>
</dbReference>
<feature type="compositionally biased region" description="Polar residues" evidence="4">
    <location>
        <begin position="284"/>
        <end position="293"/>
    </location>
</feature>
<evidence type="ECO:0000256" key="3">
    <source>
        <dbReference type="PROSITE-ProRule" id="PRU00192"/>
    </source>
</evidence>
<organism evidence="6 7">
    <name type="scientific">Pleurodeles waltl</name>
    <name type="common">Iberian ribbed newt</name>
    <dbReference type="NCBI Taxonomy" id="8319"/>
    <lineage>
        <taxon>Eukaryota</taxon>
        <taxon>Metazoa</taxon>
        <taxon>Chordata</taxon>
        <taxon>Craniata</taxon>
        <taxon>Vertebrata</taxon>
        <taxon>Euteleostomi</taxon>
        <taxon>Amphibia</taxon>
        <taxon>Batrachia</taxon>
        <taxon>Caudata</taxon>
        <taxon>Salamandroidea</taxon>
        <taxon>Salamandridae</taxon>
        <taxon>Pleurodelinae</taxon>
        <taxon>Pleurodeles</taxon>
    </lineage>
</organism>
<dbReference type="CDD" id="cd11803">
    <property type="entry name" value="SH3_Endophilin_A"/>
    <property type="match status" value="1"/>
</dbReference>
<dbReference type="Gene3D" id="2.30.30.40">
    <property type="entry name" value="SH3 Domains"/>
    <property type="match status" value="1"/>
</dbReference>
<dbReference type="PANTHER" id="PTHR14167">
    <property type="entry name" value="SH3 DOMAIN-CONTAINING"/>
    <property type="match status" value="1"/>
</dbReference>
<evidence type="ECO:0000313" key="6">
    <source>
        <dbReference type="EMBL" id="KAJ1180319.1"/>
    </source>
</evidence>
<comment type="subcellular location">
    <subcellularLocation>
        <location evidence="1">Early endosome</location>
    </subcellularLocation>
</comment>
<dbReference type="PRINTS" id="PR00452">
    <property type="entry name" value="SH3DOMAIN"/>
</dbReference>
<evidence type="ECO:0000256" key="1">
    <source>
        <dbReference type="ARBA" id="ARBA00004412"/>
    </source>
</evidence>
<comment type="caution">
    <text evidence="6">The sequence shown here is derived from an EMBL/GenBank/DDBJ whole genome shotgun (WGS) entry which is preliminary data.</text>
</comment>
<dbReference type="InterPro" id="IPR050384">
    <property type="entry name" value="Endophilin_SH3RF"/>
</dbReference>
<dbReference type="InterPro" id="IPR027267">
    <property type="entry name" value="AH/BAR_dom_sf"/>
</dbReference>
<name>A0AAV7TUA0_PLEWA</name>
<dbReference type="GO" id="GO:0005769">
    <property type="term" value="C:early endosome"/>
    <property type="evidence" value="ECO:0007669"/>
    <property type="project" value="UniProtKB-SubCell"/>
</dbReference>
<dbReference type="InterPro" id="IPR001452">
    <property type="entry name" value="SH3_domain"/>
</dbReference>
<dbReference type="PANTHER" id="PTHR14167:SF45">
    <property type="entry name" value="ENDOPHILIN-A3"/>
    <property type="match status" value="1"/>
</dbReference>
<dbReference type="AlphaFoldDB" id="A0AAV7TUA0"/>
<keyword evidence="2 3" id="KW-0728">SH3 domain</keyword>
<dbReference type="GO" id="GO:0098978">
    <property type="term" value="C:glutamatergic synapse"/>
    <property type="evidence" value="ECO:0007669"/>
    <property type="project" value="TreeGrafter"/>
</dbReference>
<dbReference type="Pfam" id="PF00018">
    <property type="entry name" value="SH3_1"/>
    <property type="match status" value="1"/>
</dbReference>
<sequence>MDSSDYRQECLRLLSDTTYYAPVTRDPTNLLQTQIKSMIEGAKGNAWISSKEAEFLETTHPRTPYFYCLPKIHKGILPPPGHPIVSGIGSVLEPLSTFCDSFLQPLVKGSSTYLKDTKDVLNLIEIINSTIQVQVLELKHKLHDRHYPKKIVNPAYKRARNNPREALLAPSMREEQVRLACRCAFVFRHATSGRFDCRIKGRCQIEQVSQLASFIEAVLNYHKQSANILEDLHRQFQKQLNRQPPPEEPSHMTCPLTKEATCTGLHKSVRVHKETSREKGELQPKQTQPSGECSATHKKERHVSFSSGSSEQLDQPCCRALYDFEPENEGELRFKEGDIITLTNQLDDNWFEGMLNYESGFFPVNHVEVLVHLPK</sequence>
<keyword evidence="7" id="KW-1185">Reference proteome</keyword>
<evidence type="ECO:0000256" key="4">
    <source>
        <dbReference type="SAM" id="MobiDB-lite"/>
    </source>
</evidence>
<dbReference type="SUPFAM" id="SSF103657">
    <property type="entry name" value="BAR/IMD domain-like"/>
    <property type="match status" value="1"/>
</dbReference>
<dbReference type="GO" id="GO:0098793">
    <property type="term" value="C:presynapse"/>
    <property type="evidence" value="ECO:0007669"/>
    <property type="project" value="TreeGrafter"/>
</dbReference>
<dbReference type="SUPFAM" id="SSF50044">
    <property type="entry name" value="SH3-domain"/>
    <property type="match status" value="1"/>
</dbReference>
<accession>A0AAV7TUA0</accession>
<proteinExistence type="predicted"/>
<dbReference type="Gene3D" id="1.20.1270.60">
    <property type="entry name" value="Arfaptin homology (AH) domain/BAR domain"/>
    <property type="match status" value="1"/>
</dbReference>
<evidence type="ECO:0000259" key="5">
    <source>
        <dbReference type="PROSITE" id="PS50002"/>
    </source>
</evidence>
<protein>
    <recommendedName>
        <fullName evidence="5">SH3 domain-containing protein</fullName>
    </recommendedName>
</protein>
<reference evidence="6" key="1">
    <citation type="journal article" date="2022" name="bioRxiv">
        <title>Sequencing and chromosome-scale assembly of the giantPleurodeles waltlgenome.</title>
        <authorList>
            <person name="Brown T."/>
            <person name="Elewa A."/>
            <person name="Iarovenko S."/>
            <person name="Subramanian E."/>
            <person name="Araus A.J."/>
            <person name="Petzold A."/>
            <person name="Susuki M."/>
            <person name="Suzuki K.-i.T."/>
            <person name="Hayashi T."/>
            <person name="Toyoda A."/>
            <person name="Oliveira C."/>
            <person name="Osipova E."/>
            <person name="Leigh N.D."/>
            <person name="Simon A."/>
            <person name="Yun M.H."/>
        </authorList>
    </citation>
    <scope>NUCLEOTIDE SEQUENCE</scope>
    <source>
        <strain evidence="6">20211129_DDA</strain>
        <tissue evidence="6">Liver</tissue>
    </source>
</reference>
<dbReference type="InterPro" id="IPR035824">
    <property type="entry name" value="Endophilin_A_SH3"/>
</dbReference>